<dbReference type="GO" id="GO:0004930">
    <property type="term" value="F:G protein-coupled receptor activity"/>
    <property type="evidence" value="ECO:0007669"/>
    <property type="project" value="TreeGrafter"/>
</dbReference>
<organism evidence="7 8">
    <name type="scientific">Mycena albidolilacea</name>
    <dbReference type="NCBI Taxonomy" id="1033008"/>
    <lineage>
        <taxon>Eukaryota</taxon>
        <taxon>Fungi</taxon>
        <taxon>Dikarya</taxon>
        <taxon>Basidiomycota</taxon>
        <taxon>Agaricomycotina</taxon>
        <taxon>Agaricomycetes</taxon>
        <taxon>Agaricomycetidae</taxon>
        <taxon>Agaricales</taxon>
        <taxon>Marasmiineae</taxon>
        <taxon>Mycenaceae</taxon>
        <taxon>Mycena</taxon>
    </lineage>
</organism>
<keyword evidence="8" id="KW-1185">Reference proteome</keyword>
<dbReference type="AlphaFoldDB" id="A0AAD7A8C9"/>
<feature type="compositionally biased region" description="Acidic residues" evidence="5">
    <location>
        <begin position="349"/>
        <end position="358"/>
    </location>
</feature>
<feature type="compositionally biased region" description="Basic and acidic residues" evidence="5">
    <location>
        <begin position="359"/>
        <end position="369"/>
    </location>
</feature>
<keyword evidence="2 6" id="KW-0812">Transmembrane</keyword>
<dbReference type="GO" id="GO:0005886">
    <property type="term" value="C:plasma membrane"/>
    <property type="evidence" value="ECO:0007669"/>
    <property type="project" value="TreeGrafter"/>
</dbReference>
<protein>
    <recommendedName>
        <fullName evidence="9">G-protein coupled receptors family 2 profile 2 domain-containing protein</fullName>
    </recommendedName>
</protein>
<evidence type="ECO:0000313" key="8">
    <source>
        <dbReference type="Proteomes" id="UP001218218"/>
    </source>
</evidence>
<feature type="transmembrane region" description="Helical" evidence="6">
    <location>
        <begin position="64"/>
        <end position="84"/>
    </location>
</feature>
<evidence type="ECO:0000313" key="7">
    <source>
        <dbReference type="EMBL" id="KAJ7352091.1"/>
    </source>
</evidence>
<accession>A0AAD7A8C9</accession>
<feature type="transmembrane region" description="Helical" evidence="6">
    <location>
        <begin position="249"/>
        <end position="270"/>
    </location>
</feature>
<keyword evidence="4 6" id="KW-0472">Membrane</keyword>
<dbReference type="EMBL" id="JARIHO010000012">
    <property type="protein sequence ID" value="KAJ7352091.1"/>
    <property type="molecule type" value="Genomic_DNA"/>
</dbReference>
<dbReference type="Gene3D" id="1.20.1070.10">
    <property type="entry name" value="Rhodopsin 7-helix transmembrane proteins"/>
    <property type="match status" value="1"/>
</dbReference>
<feature type="transmembrane region" description="Helical" evidence="6">
    <location>
        <begin position="28"/>
        <end position="52"/>
    </location>
</feature>
<dbReference type="Proteomes" id="UP001218218">
    <property type="component" value="Unassembled WGS sequence"/>
</dbReference>
<sequence length="416" mass="46319">MWLALASKSWSPDTQIWHAKAALRSTQIILGLIIPGMGLTTALLILCGYAAWNPVSRRYLDRVSFRLLIHALLAHLIFGVAFTFGSLTAHRGWRCDLLSFCTNLSLVFSAGMFFCMALNLPLVLAHNVSGQKMERYYVLGTMLLCLLCTVVPYASGNLGWNAINDTCWYRSQNGAAMLRWLIATQTLWMLLFAAGEVGAFVVIVGYLIAYEIDMRRFPTNTQSKNTCSSEVSHRPGSTIRMFRNIILRVGLYPLVSCLLNISTSVLDLYVMKHPESSKLNWTLNLTDLAIYSGRPLIYGLLAATDPSFIRALRALRHPEDETSQTQAHDRGGSGRPPHSGYLSTVFDLPPDEVDPDAVEPDKDDARDTETSTALTLTPGMELDERRDRSRHERSHQNGVMPTSAPLQQSIDLACHI</sequence>
<dbReference type="PANTHER" id="PTHR23112">
    <property type="entry name" value="G PROTEIN-COUPLED RECEPTOR 157-RELATED"/>
    <property type="match status" value="1"/>
</dbReference>
<evidence type="ECO:0000256" key="4">
    <source>
        <dbReference type="ARBA" id="ARBA00023136"/>
    </source>
</evidence>
<gene>
    <name evidence="7" type="ORF">DFH08DRAFT_1077875</name>
</gene>
<evidence type="ECO:0000256" key="6">
    <source>
        <dbReference type="SAM" id="Phobius"/>
    </source>
</evidence>
<keyword evidence="3 6" id="KW-1133">Transmembrane helix</keyword>
<feature type="transmembrane region" description="Helical" evidence="6">
    <location>
        <begin position="104"/>
        <end position="124"/>
    </location>
</feature>
<evidence type="ECO:0000256" key="3">
    <source>
        <dbReference type="ARBA" id="ARBA00022989"/>
    </source>
</evidence>
<dbReference type="PANTHER" id="PTHR23112:SF0">
    <property type="entry name" value="TRANSMEMBRANE PROTEIN 116"/>
    <property type="match status" value="1"/>
</dbReference>
<feature type="transmembrane region" description="Helical" evidence="6">
    <location>
        <begin position="136"/>
        <end position="155"/>
    </location>
</feature>
<feature type="compositionally biased region" description="Polar residues" evidence="5">
    <location>
        <begin position="396"/>
        <end position="410"/>
    </location>
</feature>
<evidence type="ECO:0000256" key="5">
    <source>
        <dbReference type="SAM" id="MobiDB-lite"/>
    </source>
</evidence>
<comment type="subcellular location">
    <subcellularLocation>
        <location evidence="1">Membrane</location>
        <topology evidence="1">Multi-pass membrane protein</topology>
    </subcellularLocation>
</comment>
<feature type="transmembrane region" description="Helical" evidence="6">
    <location>
        <begin position="187"/>
        <end position="209"/>
    </location>
</feature>
<evidence type="ECO:0008006" key="9">
    <source>
        <dbReference type="Google" id="ProtNLM"/>
    </source>
</evidence>
<evidence type="ECO:0000256" key="2">
    <source>
        <dbReference type="ARBA" id="ARBA00022692"/>
    </source>
</evidence>
<dbReference type="GO" id="GO:0007189">
    <property type="term" value="P:adenylate cyclase-activating G protein-coupled receptor signaling pathway"/>
    <property type="evidence" value="ECO:0007669"/>
    <property type="project" value="TreeGrafter"/>
</dbReference>
<proteinExistence type="predicted"/>
<reference evidence="7" key="1">
    <citation type="submission" date="2023-03" db="EMBL/GenBank/DDBJ databases">
        <title>Massive genome expansion in bonnet fungi (Mycena s.s.) driven by repeated elements and novel gene families across ecological guilds.</title>
        <authorList>
            <consortium name="Lawrence Berkeley National Laboratory"/>
            <person name="Harder C.B."/>
            <person name="Miyauchi S."/>
            <person name="Viragh M."/>
            <person name="Kuo A."/>
            <person name="Thoen E."/>
            <person name="Andreopoulos B."/>
            <person name="Lu D."/>
            <person name="Skrede I."/>
            <person name="Drula E."/>
            <person name="Henrissat B."/>
            <person name="Morin E."/>
            <person name="Kohler A."/>
            <person name="Barry K."/>
            <person name="LaButti K."/>
            <person name="Morin E."/>
            <person name="Salamov A."/>
            <person name="Lipzen A."/>
            <person name="Mereny Z."/>
            <person name="Hegedus B."/>
            <person name="Baldrian P."/>
            <person name="Stursova M."/>
            <person name="Weitz H."/>
            <person name="Taylor A."/>
            <person name="Grigoriev I.V."/>
            <person name="Nagy L.G."/>
            <person name="Martin F."/>
            <person name="Kauserud H."/>
        </authorList>
    </citation>
    <scope>NUCLEOTIDE SEQUENCE</scope>
    <source>
        <strain evidence="7">CBHHK002</strain>
    </source>
</reference>
<name>A0AAD7A8C9_9AGAR</name>
<evidence type="ECO:0000256" key="1">
    <source>
        <dbReference type="ARBA" id="ARBA00004141"/>
    </source>
</evidence>
<comment type="caution">
    <text evidence="7">The sequence shown here is derived from an EMBL/GenBank/DDBJ whole genome shotgun (WGS) entry which is preliminary data.</text>
</comment>
<feature type="region of interest" description="Disordered" evidence="5">
    <location>
        <begin position="318"/>
        <end position="416"/>
    </location>
</feature>